<dbReference type="EMBL" id="BQNB010014732">
    <property type="protein sequence ID" value="GJT31744.1"/>
    <property type="molecule type" value="Genomic_DNA"/>
</dbReference>
<evidence type="ECO:0000256" key="1">
    <source>
        <dbReference type="SAM" id="MobiDB-lite"/>
    </source>
</evidence>
<protein>
    <submittedName>
        <fullName evidence="2">Uncharacterized protein</fullName>
    </submittedName>
</protein>
<evidence type="ECO:0000313" key="2">
    <source>
        <dbReference type="EMBL" id="GJT31744.1"/>
    </source>
</evidence>
<reference evidence="2" key="1">
    <citation type="journal article" date="2022" name="Int. J. Mol. Sci.">
        <title>Draft Genome of Tanacetum Coccineum: Genomic Comparison of Closely Related Tanacetum-Family Plants.</title>
        <authorList>
            <person name="Yamashiro T."/>
            <person name="Shiraishi A."/>
            <person name="Nakayama K."/>
            <person name="Satake H."/>
        </authorList>
    </citation>
    <scope>NUCLEOTIDE SEQUENCE</scope>
</reference>
<keyword evidence="3" id="KW-1185">Reference proteome</keyword>
<reference evidence="2" key="2">
    <citation type="submission" date="2022-01" db="EMBL/GenBank/DDBJ databases">
        <authorList>
            <person name="Yamashiro T."/>
            <person name="Shiraishi A."/>
            <person name="Satake H."/>
            <person name="Nakayama K."/>
        </authorList>
    </citation>
    <scope>NUCLEOTIDE SEQUENCE</scope>
</reference>
<proteinExistence type="predicted"/>
<sequence>MHILTDGDRRVTAEGWRASASFSLLHPLILLNITSSLSSSDDLIIKLSPIIGQYSPQESSPGSSSSSSDEVSTNGCLEILL</sequence>
<organism evidence="2 3">
    <name type="scientific">Tanacetum coccineum</name>
    <dbReference type="NCBI Taxonomy" id="301880"/>
    <lineage>
        <taxon>Eukaryota</taxon>
        <taxon>Viridiplantae</taxon>
        <taxon>Streptophyta</taxon>
        <taxon>Embryophyta</taxon>
        <taxon>Tracheophyta</taxon>
        <taxon>Spermatophyta</taxon>
        <taxon>Magnoliopsida</taxon>
        <taxon>eudicotyledons</taxon>
        <taxon>Gunneridae</taxon>
        <taxon>Pentapetalae</taxon>
        <taxon>asterids</taxon>
        <taxon>campanulids</taxon>
        <taxon>Asterales</taxon>
        <taxon>Asteraceae</taxon>
        <taxon>Asteroideae</taxon>
        <taxon>Anthemideae</taxon>
        <taxon>Anthemidinae</taxon>
        <taxon>Tanacetum</taxon>
    </lineage>
</organism>
<evidence type="ECO:0000313" key="3">
    <source>
        <dbReference type="Proteomes" id="UP001151760"/>
    </source>
</evidence>
<gene>
    <name evidence="2" type="ORF">Tco_0922163</name>
</gene>
<comment type="caution">
    <text evidence="2">The sequence shown here is derived from an EMBL/GenBank/DDBJ whole genome shotgun (WGS) entry which is preliminary data.</text>
</comment>
<feature type="region of interest" description="Disordered" evidence="1">
    <location>
        <begin position="54"/>
        <end position="75"/>
    </location>
</feature>
<name>A0ABQ5CY86_9ASTR</name>
<accession>A0ABQ5CY86</accession>
<feature type="compositionally biased region" description="Low complexity" evidence="1">
    <location>
        <begin position="54"/>
        <end position="72"/>
    </location>
</feature>
<dbReference type="Proteomes" id="UP001151760">
    <property type="component" value="Unassembled WGS sequence"/>
</dbReference>